<evidence type="ECO:0008006" key="3">
    <source>
        <dbReference type="Google" id="ProtNLM"/>
    </source>
</evidence>
<proteinExistence type="predicted"/>
<sequence length="67" mass="7730">MGKTQNNPIKIRERQGCPFSPNLFNIVLKVLAIRQLKETKGIQIGREEVKISLFEDNMIVYISNLKN</sequence>
<dbReference type="Proteomes" id="UP000261520">
    <property type="component" value="Unplaced"/>
</dbReference>
<protein>
    <recommendedName>
        <fullName evidence="3">Reverse transcriptase domain-containing protein</fullName>
    </recommendedName>
</protein>
<accession>A0A3B4AG73</accession>
<reference evidence="1" key="1">
    <citation type="submission" date="2025-08" db="UniProtKB">
        <authorList>
            <consortium name="Ensembl"/>
        </authorList>
    </citation>
    <scope>IDENTIFICATION</scope>
</reference>
<organism evidence="1 2">
    <name type="scientific">Periophthalmus magnuspinnatus</name>
    <dbReference type="NCBI Taxonomy" id="409849"/>
    <lineage>
        <taxon>Eukaryota</taxon>
        <taxon>Metazoa</taxon>
        <taxon>Chordata</taxon>
        <taxon>Craniata</taxon>
        <taxon>Vertebrata</taxon>
        <taxon>Euteleostomi</taxon>
        <taxon>Actinopterygii</taxon>
        <taxon>Neopterygii</taxon>
        <taxon>Teleostei</taxon>
        <taxon>Neoteleostei</taxon>
        <taxon>Acanthomorphata</taxon>
        <taxon>Gobiaria</taxon>
        <taxon>Gobiiformes</taxon>
        <taxon>Gobioidei</taxon>
        <taxon>Gobiidae</taxon>
        <taxon>Oxudercinae</taxon>
        <taxon>Periophthalmus</taxon>
    </lineage>
</organism>
<dbReference type="PANTHER" id="PTHR31635:SF196">
    <property type="entry name" value="REVERSE TRANSCRIPTASE DOMAIN-CONTAINING PROTEIN-RELATED"/>
    <property type="match status" value="1"/>
</dbReference>
<reference evidence="1" key="2">
    <citation type="submission" date="2025-09" db="UniProtKB">
        <authorList>
            <consortium name="Ensembl"/>
        </authorList>
    </citation>
    <scope>IDENTIFICATION</scope>
</reference>
<dbReference type="STRING" id="409849.ENSPMGP00000015634"/>
<evidence type="ECO:0000313" key="1">
    <source>
        <dbReference type="Ensembl" id="ENSPMGP00000015634.1"/>
    </source>
</evidence>
<dbReference type="AlphaFoldDB" id="A0A3B4AG73"/>
<dbReference type="PANTHER" id="PTHR31635">
    <property type="entry name" value="REVERSE TRANSCRIPTASE DOMAIN-CONTAINING PROTEIN-RELATED"/>
    <property type="match status" value="1"/>
</dbReference>
<keyword evidence="2" id="KW-1185">Reference proteome</keyword>
<evidence type="ECO:0000313" key="2">
    <source>
        <dbReference type="Proteomes" id="UP000261520"/>
    </source>
</evidence>
<name>A0A3B4AG73_9GOBI</name>
<dbReference type="Ensembl" id="ENSPMGT00000016681.1">
    <property type="protein sequence ID" value="ENSPMGP00000015634.1"/>
    <property type="gene ID" value="ENSPMGG00000012818.1"/>
</dbReference>